<dbReference type="PANTHER" id="PTHR46796:SF6">
    <property type="entry name" value="ARAC SUBFAMILY"/>
    <property type="match status" value="1"/>
</dbReference>
<dbReference type="SUPFAM" id="SSF46689">
    <property type="entry name" value="Homeodomain-like"/>
    <property type="match status" value="1"/>
</dbReference>
<dbReference type="InterPro" id="IPR050204">
    <property type="entry name" value="AraC_XylS_family_regulators"/>
</dbReference>
<dbReference type="PRINTS" id="PR00032">
    <property type="entry name" value="HTHARAC"/>
</dbReference>
<name>A0A7Z7B9H8_9BURK</name>
<dbReference type="GO" id="GO:0003700">
    <property type="term" value="F:DNA-binding transcription factor activity"/>
    <property type="evidence" value="ECO:0007669"/>
    <property type="project" value="InterPro"/>
</dbReference>
<dbReference type="PROSITE" id="PS00041">
    <property type="entry name" value="HTH_ARAC_FAMILY_1"/>
    <property type="match status" value="1"/>
</dbReference>
<proteinExistence type="predicted"/>
<dbReference type="Gene3D" id="1.10.10.60">
    <property type="entry name" value="Homeodomain-like"/>
    <property type="match status" value="1"/>
</dbReference>
<dbReference type="AlphaFoldDB" id="A0A7Z7B9H8"/>
<evidence type="ECO:0000313" key="6">
    <source>
        <dbReference type="EMBL" id="SDI25547.1"/>
    </source>
</evidence>
<sequence length="359" mass="39892">MSDIDAMIQARSRQSSLQSESPHPGSSTALKIEHPTDGPTRLPYAHDYFSTASESPQQQLLAWRNRIGHILDVPVAKSQRESGFRGTIDSYRSADLAFMDCRTDAILQTRTAARISTDSARQFVFHVLVDGQIETTTGMYPKRVSTQIKPGILALDMGQPMRMQRTDCRLLAIFLPREWLAPVLPEPESIHGHVIEYDSPLARLIPGYLAALSQTGQSTNPADFHDALKTCAMLIAAAFGKRTGRAGGTRAAARAAVFGTLRRYIEANLHEPDLSPESVLLASQLSRPTLYRLFESEGGLATYIRNRRLSQAADELRRYPNKAVVEIAYGLGFNSASDFNRAFRRAFDMSPLDFRMFTV</sequence>
<dbReference type="InterPro" id="IPR018062">
    <property type="entry name" value="HTH_AraC-typ_CS"/>
</dbReference>
<dbReference type="Pfam" id="PF12833">
    <property type="entry name" value="HTH_18"/>
    <property type="match status" value="1"/>
</dbReference>
<evidence type="ECO:0000256" key="1">
    <source>
        <dbReference type="ARBA" id="ARBA00023015"/>
    </source>
</evidence>
<keyword evidence="3" id="KW-0804">Transcription</keyword>
<feature type="compositionally biased region" description="Polar residues" evidence="4">
    <location>
        <begin position="11"/>
        <end position="29"/>
    </location>
</feature>
<evidence type="ECO:0000256" key="2">
    <source>
        <dbReference type="ARBA" id="ARBA00023125"/>
    </source>
</evidence>
<evidence type="ECO:0000313" key="7">
    <source>
        <dbReference type="Proteomes" id="UP000198900"/>
    </source>
</evidence>
<reference evidence="6" key="1">
    <citation type="submission" date="2016-10" db="EMBL/GenBank/DDBJ databases">
        <authorList>
            <person name="Varghese N."/>
            <person name="Submissions S."/>
        </authorList>
    </citation>
    <scope>NUCLEOTIDE SEQUENCE [LARGE SCALE GENOMIC DNA]</scope>
    <source>
        <strain evidence="6">YR281</strain>
    </source>
</reference>
<dbReference type="Pfam" id="PF14525">
    <property type="entry name" value="AraC_binding_2"/>
    <property type="match status" value="1"/>
</dbReference>
<keyword evidence="7" id="KW-1185">Reference proteome</keyword>
<dbReference type="InterPro" id="IPR018060">
    <property type="entry name" value="HTH_AraC"/>
</dbReference>
<dbReference type="GO" id="GO:0043565">
    <property type="term" value="F:sequence-specific DNA binding"/>
    <property type="evidence" value="ECO:0007669"/>
    <property type="project" value="InterPro"/>
</dbReference>
<evidence type="ECO:0000259" key="5">
    <source>
        <dbReference type="PROSITE" id="PS01124"/>
    </source>
</evidence>
<keyword evidence="2 6" id="KW-0238">DNA-binding</keyword>
<dbReference type="SMART" id="SM00342">
    <property type="entry name" value="HTH_ARAC"/>
    <property type="match status" value="1"/>
</dbReference>
<dbReference type="EMBL" id="FNDI01000014">
    <property type="protein sequence ID" value="SDI25547.1"/>
    <property type="molecule type" value="Genomic_DNA"/>
</dbReference>
<evidence type="ECO:0000256" key="4">
    <source>
        <dbReference type="SAM" id="MobiDB-lite"/>
    </source>
</evidence>
<comment type="caution">
    <text evidence="6">The sequence shown here is derived from an EMBL/GenBank/DDBJ whole genome shotgun (WGS) entry which is preliminary data.</text>
</comment>
<dbReference type="InterPro" id="IPR020449">
    <property type="entry name" value="Tscrpt_reg_AraC-type_HTH"/>
</dbReference>
<keyword evidence="1" id="KW-0805">Transcription regulation</keyword>
<protein>
    <submittedName>
        <fullName evidence="6">AraC-type DNA-binding protein</fullName>
    </submittedName>
</protein>
<accession>A0A7Z7B9H8</accession>
<dbReference type="PANTHER" id="PTHR46796">
    <property type="entry name" value="HTH-TYPE TRANSCRIPTIONAL ACTIVATOR RHAS-RELATED"/>
    <property type="match status" value="1"/>
</dbReference>
<gene>
    <name evidence="6" type="ORF">SAMN04487926_11424</name>
</gene>
<dbReference type="PROSITE" id="PS01124">
    <property type="entry name" value="HTH_ARAC_FAMILY_2"/>
    <property type="match status" value="1"/>
</dbReference>
<dbReference type="Proteomes" id="UP000198900">
    <property type="component" value="Unassembled WGS sequence"/>
</dbReference>
<dbReference type="InterPro" id="IPR009057">
    <property type="entry name" value="Homeodomain-like_sf"/>
</dbReference>
<evidence type="ECO:0000256" key="3">
    <source>
        <dbReference type="ARBA" id="ARBA00023163"/>
    </source>
</evidence>
<feature type="region of interest" description="Disordered" evidence="4">
    <location>
        <begin position="1"/>
        <end position="37"/>
    </location>
</feature>
<organism evidence="6 7">
    <name type="scientific">Paraburkholderia steynii</name>
    <dbReference type="NCBI Taxonomy" id="1245441"/>
    <lineage>
        <taxon>Bacteria</taxon>
        <taxon>Pseudomonadati</taxon>
        <taxon>Pseudomonadota</taxon>
        <taxon>Betaproteobacteria</taxon>
        <taxon>Burkholderiales</taxon>
        <taxon>Burkholderiaceae</taxon>
        <taxon>Paraburkholderia</taxon>
    </lineage>
</organism>
<dbReference type="InterPro" id="IPR035418">
    <property type="entry name" value="AraC-bd_2"/>
</dbReference>
<feature type="domain" description="HTH araC/xylS-type" evidence="5">
    <location>
        <begin position="259"/>
        <end position="357"/>
    </location>
</feature>